<protein>
    <submittedName>
        <fullName evidence="3">Uncharacterized protein LOC115738727</fullName>
    </submittedName>
</protein>
<dbReference type="AlphaFoldDB" id="A0A8B8P047"/>
<dbReference type="PANTHER" id="PTHR33070">
    <property type="entry name" value="OS06G0725500 PROTEIN"/>
    <property type="match status" value="1"/>
</dbReference>
<evidence type="ECO:0000313" key="2">
    <source>
        <dbReference type="Proteomes" id="UP000827889"/>
    </source>
</evidence>
<dbReference type="OrthoDB" id="1701699at2759"/>
<dbReference type="GO" id="GO:0048367">
    <property type="term" value="P:shoot system development"/>
    <property type="evidence" value="ECO:0007669"/>
    <property type="project" value="InterPro"/>
</dbReference>
<keyword evidence="2" id="KW-1185">Reference proteome</keyword>
<dbReference type="PANTHER" id="PTHR33070:SF115">
    <property type="entry name" value="T23E18.15"/>
    <property type="match status" value="1"/>
</dbReference>
<evidence type="ECO:0000313" key="3">
    <source>
        <dbReference type="RefSeq" id="XP_030527298.1"/>
    </source>
</evidence>
<dbReference type="GeneID" id="115738727"/>
<evidence type="ECO:0000256" key="1">
    <source>
        <dbReference type="SAM" id="Coils"/>
    </source>
</evidence>
<dbReference type="KEGG" id="rarg:115738727"/>
<dbReference type="RefSeq" id="XP_030527298.1">
    <property type="nucleotide sequence ID" value="XM_030671438.1"/>
</dbReference>
<feature type="coiled-coil region" evidence="1">
    <location>
        <begin position="246"/>
        <end position="273"/>
    </location>
</feature>
<keyword evidence="1" id="KW-0175">Coiled coil</keyword>
<gene>
    <name evidence="3" type="primary">LOC115738727</name>
</gene>
<reference evidence="3" key="2">
    <citation type="submission" date="2025-08" db="UniProtKB">
        <authorList>
            <consortium name="RefSeq"/>
        </authorList>
    </citation>
    <scope>IDENTIFICATION</scope>
    <source>
        <tissue evidence="3">Leaf</tissue>
    </source>
</reference>
<organism evidence="2 3">
    <name type="scientific">Rhodamnia argentea</name>
    <dbReference type="NCBI Taxonomy" id="178133"/>
    <lineage>
        <taxon>Eukaryota</taxon>
        <taxon>Viridiplantae</taxon>
        <taxon>Streptophyta</taxon>
        <taxon>Embryophyta</taxon>
        <taxon>Tracheophyta</taxon>
        <taxon>Spermatophyta</taxon>
        <taxon>Magnoliopsida</taxon>
        <taxon>eudicotyledons</taxon>
        <taxon>Gunneridae</taxon>
        <taxon>Pentapetalae</taxon>
        <taxon>rosids</taxon>
        <taxon>malvids</taxon>
        <taxon>Myrtales</taxon>
        <taxon>Myrtaceae</taxon>
        <taxon>Myrtoideae</taxon>
        <taxon>Myrteae</taxon>
        <taxon>Australasian group</taxon>
        <taxon>Rhodamnia</taxon>
    </lineage>
</organism>
<accession>A0A8B8P047</accession>
<proteinExistence type="predicted"/>
<dbReference type="Pfam" id="PF03087">
    <property type="entry name" value="BPS1"/>
    <property type="match status" value="1"/>
</dbReference>
<reference evidence="2" key="1">
    <citation type="submission" date="2025-05" db="UniProtKB">
        <authorList>
            <consortium name="RefSeq"/>
        </authorList>
    </citation>
    <scope>NUCLEOTIDE SEQUENCE [LARGE SCALE GENOMIC DNA]</scope>
</reference>
<name>A0A8B8P047_9MYRT</name>
<sequence length="287" mass="31881">MASSIETSKFSSHFRSISLPCRSHPLTTTVEEHLSRLRSSEAVSSSSSSSASKILGELKSLYDCIDDLLQLPLTQQALSHLRSPAEESLDGSLQLLDACGNVREAFSQMKECVQELKSSFRRRKRGDSSFAYEVEAYINSRKKLTKVISKYLRNLKKKGPNKGSPDEATLSILREAGEISLSVFQSLLRFFALASASSKPRGWSLVSKLLEAKRVSCDGGEETNEVQGLDATVLSLRSSKDIINQIGDLSKRLDALELSIQEIEEDLECIFRRLVKLRVSLLNIVNH</sequence>
<dbReference type="GO" id="GO:0048364">
    <property type="term" value="P:root development"/>
    <property type="evidence" value="ECO:0007669"/>
    <property type="project" value="InterPro"/>
</dbReference>
<dbReference type="Proteomes" id="UP000827889">
    <property type="component" value="Chromosome 2"/>
</dbReference>
<dbReference type="InterPro" id="IPR004320">
    <property type="entry name" value="BPS1_pln"/>
</dbReference>